<gene>
    <name evidence="1" type="ORF">RHRU231_840027</name>
</gene>
<accession>A0A098BRY3</accession>
<dbReference type="EMBL" id="CCSD01000099">
    <property type="protein sequence ID" value="CDZ91498.1"/>
    <property type="molecule type" value="Genomic_DNA"/>
</dbReference>
<dbReference type="eggNOG" id="COG0124">
    <property type="taxonomic scope" value="Bacteria"/>
</dbReference>
<sequence length="294" mass="30436">MSTLGALLTELCDDAALFPPGNAPLDRALPAHAAHRIADHAGLVGTFVFPAPRIPELLEALGQRPFGGDLTLSLTVPGGPSAVVPAMESLRDVDGVTVAALEIAVPAGESPAGVLVALDLIAAEYPGVALFVEVPRDERRAEILQGLVGSRYAAKFRTGGVVAEAYPDERELADALSTVVRTKVPFKATAGLHHAVRNTDPHTGFEQHGFLNVLAAVDAVLDGADTAAVAAVLADRDGAGLAARLRDLSPARIEELRNSFRSFGTCSIVEPLADLVEVGLAPPTMSPITEGSLA</sequence>
<dbReference type="AlphaFoldDB" id="A0A098BRY3"/>
<dbReference type="KEGG" id="rrz:CS378_13390"/>
<protein>
    <submittedName>
        <fullName evidence="1">Uncharacterized protein</fullName>
    </submittedName>
</protein>
<dbReference type="OrthoDB" id="9778153at2"/>
<organism evidence="1 2">
    <name type="scientific">Rhodococcus ruber</name>
    <dbReference type="NCBI Taxonomy" id="1830"/>
    <lineage>
        <taxon>Bacteria</taxon>
        <taxon>Bacillati</taxon>
        <taxon>Actinomycetota</taxon>
        <taxon>Actinomycetes</taxon>
        <taxon>Mycobacteriales</taxon>
        <taxon>Nocardiaceae</taxon>
        <taxon>Rhodococcus</taxon>
    </lineage>
</organism>
<dbReference type="RefSeq" id="WP_010595646.1">
    <property type="nucleotide sequence ID" value="NZ_CP023714.1"/>
</dbReference>
<proteinExistence type="predicted"/>
<dbReference type="Proteomes" id="UP000042997">
    <property type="component" value="Unassembled WGS sequence"/>
</dbReference>
<evidence type="ECO:0000313" key="2">
    <source>
        <dbReference type="Proteomes" id="UP000042997"/>
    </source>
</evidence>
<name>A0A098BRY3_9NOCA</name>
<evidence type="ECO:0000313" key="1">
    <source>
        <dbReference type="EMBL" id="CDZ91498.1"/>
    </source>
</evidence>
<reference evidence="1 2" key="1">
    <citation type="journal article" date="2014" name="Genome Announc.">
        <title>Draft Genome Sequence of Propane- and Butane-Oxidizing Actinobacterium Rhodococcus ruber IEGM 231.</title>
        <authorList>
            <person name="Ivshina I.B."/>
            <person name="Kuyukina M.S."/>
            <person name="Krivoruchko A.V."/>
            <person name="Barbe V."/>
            <person name="Fischer C."/>
        </authorList>
    </citation>
    <scope>NUCLEOTIDE SEQUENCE [LARGE SCALE GENOMIC DNA]</scope>
</reference>